<protein>
    <submittedName>
        <fullName evidence="2">Uncharacterized protein</fullName>
    </submittedName>
</protein>
<dbReference type="EMBL" id="REGN01000764">
    <property type="protein sequence ID" value="RNA39303.1"/>
    <property type="molecule type" value="Genomic_DNA"/>
</dbReference>
<keyword evidence="1" id="KW-0812">Transmembrane</keyword>
<comment type="caution">
    <text evidence="2">The sequence shown here is derived from an EMBL/GenBank/DDBJ whole genome shotgun (WGS) entry which is preliminary data.</text>
</comment>
<accession>A0A3M7SU18</accession>
<dbReference type="AlphaFoldDB" id="A0A3M7SU18"/>
<feature type="transmembrane region" description="Helical" evidence="1">
    <location>
        <begin position="52"/>
        <end position="74"/>
    </location>
</feature>
<evidence type="ECO:0000313" key="2">
    <source>
        <dbReference type="EMBL" id="RNA39303.1"/>
    </source>
</evidence>
<keyword evidence="3" id="KW-1185">Reference proteome</keyword>
<sequence length="75" mass="8585">MSVLKFNNSFYSKVANKNTLFQRKSQNCSNYAILVGKDFVGMIKNFCLKLKLYIISISKMICLLNLLNCGEILIK</sequence>
<keyword evidence="1" id="KW-1133">Transmembrane helix</keyword>
<organism evidence="2 3">
    <name type="scientific">Brachionus plicatilis</name>
    <name type="common">Marine rotifer</name>
    <name type="synonym">Brachionus muelleri</name>
    <dbReference type="NCBI Taxonomy" id="10195"/>
    <lineage>
        <taxon>Eukaryota</taxon>
        <taxon>Metazoa</taxon>
        <taxon>Spiralia</taxon>
        <taxon>Gnathifera</taxon>
        <taxon>Rotifera</taxon>
        <taxon>Eurotatoria</taxon>
        <taxon>Monogononta</taxon>
        <taxon>Pseudotrocha</taxon>
        <taxon>Ploima</taxon>
        <taxon>Brachionidae</taxon>
        <taxon>Brachionus</taxon>
    </lineage>
</organism>
<dbReference type="Proteomes" id="UP000276133">
    <property type="component" value="Unassembled WGS sequence"/>
</dbReference>
<proteinExistence type="predicted"/>
<evidence type="ECO:0000313" key="3">
    <source>
        <dbReference type="Proteomes" id="UP000276133"/>
    </source>
</evidence>
<evidence type="ECO:0000256" key="1">
    <source>
        <dbReference type="SAM" id="Phobius"/>
    </source>
</evidence>
<reference evidence="2 3" key="1">
    <citation type="journal article" date="2018" name="Sci. Rep.">
        <title>Genomic signatures of local adaptation to the degree of environmental predictability in rotifers.</title>
        <authorList>
            <person name="Franch-Gras L."/>
            <person name="Hahn C."/>
            <person name="Garcia-Roger E.M."/>
            <person name="Carmona M.J."/>
            <person name="Serra M."/>
            <person name="Gomez A."/>
        </authorList>
    </citation>
    <scope>NUCLEOTIDE SEQUENCE [LARGE SCALE GENOMIC DNA]</scope>
    <source>
        <strain evidence="2">HYR1</strain>
    </source>
</reference>
<keyword evidence="1" id="KW-0472">Membrane</keyword>
<name>A0A3M7SU18_BRAPC</name>
<gene>
    <name evidence="2" type="ORF">BpHYR1_048844</name>
</gene>